<dbReference type="WBParaSite" id="SSLN_0000593501-mRNA-1">
    <property type="protein sequence ID" value="SSLN_0000593501-mRNA-1"/>
    <property type="gene ID" value="SSLN_0000593501"/>
</dbReference>
<proteinExistence type="predicted"/>
<accession>A0A183SNF0</accession>
<evidence type="ECO:0000313" key="1">
    <source>
        <dbReference type="EMBL" id="VDL92133.1"/>
    </source>
</evidence>
<name>A0A183SNF0_SCHSO</name>
<dbReference type="Proteomes" id="UP000275846">
    <property type="component" value="Unassembled WGS sequence"/>
</dbReference>
<keyword evidence="2" id="KW-1185">Reference proteome</keyword>
<reference evidence="1 2" key="2">
    <citation type="submission" date="2018-11" db="EMBL/GenBank/DDBJ databases">
        <authorList>
            <consortium name="Pathogen Informatics"/>
        </authorList>
    </citation>
    <scope>NUCLEOTIDE SEQUENCE [LARGE SCALE GENOMIC DNA]</scope>
    <source>
        <strain evidence="1 2">NST_G2</strain>
    </source>
</reference>
<organism evidence="3">
    <name type="scientific">Schistocephalus solidus</name>
    <name type="common">Tapeworm</name>
    <dbReference type="NCBI Taxonomy" id="70667"/>
    <lineage>
        <taxon>Eukaryota</taxon>
        <taxon>Metazoa</taxon>
        <taxon>Spiralia</taxon>
        <taxon>Lophotrochozoa</taxon>
        <taxon>Platyhelminthes</taxon>
        <taxon>Cestoda</taxon>
        <taxon>Eucestoda</taxon>
        <taxon>Diphyllobothriidea</taxon>
        <taxon>Diphyllobothriidae</taxon>
        <taxon>Schistocephalus</taxon>
    </lineage>
</organism>
<dbReference type="AlphaFoldDB" id="A0A183SNF0"/>
<gene>
    <name evidence="1" type="ORF">SSLN_LOCUS5748</name>
</gene>
<reference evidence="3" key="1">
    <citation type="submission" date="2016-06" db="UniProtKB">
        <authorList>
            <consortium name="WormBaseParasite"/>
        </authorList>
    </citation>
    <scope>IDENTIFICATION</scope>
</reference>
<sequence>MHQQSHNSNFYVTFCQPTFGLPHPHPGINSITPTIIETTSQYSSSVTPTTATTTANAATTATAVISTTTSNGYSLKLSSLCPQIQLTNRPGQSLVNPSCREW</sequence>
<protein>
    <submittedName>
        <fullName evidence="1 3">Uncharacterized protein</fullName>
    </submittedName>
</protein>
<evidence type="ECO:0000313" key="3">
    <source>
        <dbReference type="WBParaSite" id="SSLN_0000593501-mRNA-1"/>
    </source>
</evidence>
<evidence type="ECO:0000313" key="2">
    <source>
        <dbReference type="Proteomes" id="UP000275846"/>
    </source>
</evidence>
<dbReference type="EMBL" id="UYSU01033386">
    <property type="protein sequence ID" value="VDL92133.1"/>
    <property type="molecule type" value="Genomic_DNA"/>
</dbReference>